<name>A0A4S8KKQ4_DENBC</name>
<reference evidence="1 2" key="1">
    <citation type="journal article" date="2019" name="Nat. Ecol. Evol.">
        <title>Megaphylogeny resolves global patterns of mushroom evolution.</title>
        <authorList>
            <person name="Varga T."/>
            <person name="Krizsan K."/>
            <person name="Foldi C."/>
            <person name="Dima B."/>
            <person name="Sanchez-Garcia M."/>
            <person name="Sanchez-Ramirez S."/>
            <person name="Szollosi G.J."/>
            <person name="Szarkandi J.G."/>
            <person name="Papp V."/>
            <person name="Albert L."/>
            <person name="Andreopoulos W."/>
            <person name="Angelini C."/>
            <person name="Antonin V."/>
            <person name="Barry K.W."/>
            <person name="Bougher N.L."/>
            <person name="Buchanan P."/>
            <person name="Buyck B."/>
            <person name="Bense V."/>
            <person name="Catcheside P."/>
            <person name="Chovatia M."/>
            <person name="Cooper J."/>
            <person name="Damon W."/>
            <person name="Desjardin D."/>
            <person name="Finy P."/>
            <person name="Geml J."/>
            <person name="Haridas S."/>
            <person name="Hughes K."/>
            <person name="Justo A."/>
            <person name="Karasinski D."/>
            <person name="Kautmanova I."/>
            <person name="Kiss B."/>
            <person name="Kocsube S."/>
            <person name="Kotiranta H."/>
            <person name="LaButti K.M."/>
            <person name="Lechner B.E."/>
            <person name="Liimatainen K."/>
            <person name="Lipzen A."/>
            <person name="Lukacs Z."/>
            <person name="Mihaltcheva S."/>
            <person name="Morgado L.N."/>
            <person name="Niskanen T."/>
            <person name="Noordeloos M.E."/>
            <person name="Ohm R.A."/>
            <person name="Ortiz-Santana B."/>
            <person name="Ovrebo C."/>
            <person name="Racz N."/>
            <person name="Riley R."/>
            <person name="Savchenko A."/>
            <person name="Shiryaev A."/>
            <person name="Soop K."/>
            <person name="Spirin V."/>
            <person name="Szebenyi C."/>
            <person name="Tomsovsky M."/>
            <person name="Tulloss R.E."/>
            <person name="Uehling J."/>
            <person name="Grigoriev I.V."/>
            <person name="Vagvolgyi C."/>
            <person name="Papp T."/>
            <person name="Martin F.M."/>
            <person name="Miettinen O."/>
            <person name="Hibbett D.S."/>
            <person name="Nagy L.G."/>
        </authorList>
    </citation>
    <scope>NUCLEOTIDE SEQUENCE [LARGE SCALE GENOMIC DNA]</scope>
    <source>
        <strain evidence="1 2">CBS 962.96</strain>
    </source>
</reference>
<organism evidence="1 2">
    <name type="scientific">Dendrothele bispora (strain CBS 962.96)</name>
    <dbReference type="NCBI Taxonomy" id="1314807"/>
    <lineage>
        <taxon>Eukaryota</taxon>
        <taxon>Fungi</taxon>
        <taxon>Dikarya</taxon>
        <taxon>Basidiomycota</taxon>
        <taxon>Agaricomycotina</taxon>
        <taxon>Agaricomycetes</taxon>
        <taxon>Agaricomycetidae</taxon>
        <taxon>Agaricales</taxon>
        <taxon>Agaricales incertae sedis</taxon>
        <taxon>Dendrothele</taxon>
    </lineage>
</organism>
<protein>
    <submittedName>
        <fullName evidence="1">Uncharacterized protein</fullName>
    </submittedName>
</protein>
<proteinExistence type="predicted"/>
<evidence type="ECO:0000313" key="1">
    <source>
        <dbReference type="EMBL" id="THU76126.1"/>
    </source>
</evidence>
<sequence length="165" mass="17617">MSIARVYTRKRHVIELLGISEDKWVVWSGLDIWWTGGHDTRVGNKKNFLVLVGAAKGSGRCCSCSSEDRSSLEEGGFDGDRIEEEEEELGIRTSTTASVGSCSCSGSELGKPVEDDVTLTVTAVPVSAPVVVAPSTLLALALVLLGAALGEGEEVHEEERRRKGT</sequence>
<evidence type="ECO:0000313" key="2">
    <source>
        <dbReference type="Proteomes" id="UP000297245"/>
    </source>
</evidence>
<accession>A0A4S8KKQ4</accession>
<dbReference type="Proteomes" id="UP000297245">
    <property type="component" value="Unassembled WGS sequence"/>
</dbReference>
<dbReference type="AlphaFoldDB" id="A0A4S8KKQ4"/>
<gene>
    <name evidence="1" type="ORF">K435DRAFT_813711</name>
</gene>
<dbReference type="EMBL" id="ML181156">
    <property type="protein sequence ID" value="THU76126.1"/>
    <property type="molecule type" value="Genomic_DNA"/>
</dbReference>
<keyword evidence="2" id="KW-1185">Reference proteome</keyword>